<organism evidence="8 9">
    <name type="scientific">Anaerococcus porci</name>
    <dbReference type="NCBI Taxonomy" id="2652269"/>
    <lineage>
        <taxon>Bacteria</taxon>
        <taxon>Bacillati</taxon>
        <taxon>Bacillota</taxon>
        <taxon>Tissierellia</taxon>
        <taxon>Tissierellales</taxon>
        <taxon>Peptoniphilaceae</taxon>
        <taxon>Anaerococcus</taxon>
    </lineage>
</organism>
<dbReference type="InterPro" id="IPR018478">
    <property type="entry name" value="Sporu_reg_WhiA_N_dom"/>
</dbReference>
<dbReference type="InterPro" id="IPR027434">
    <property type="entry name" value="Homing_endonucl"/>
</dbReference>
<dbReference type="RefSeq" id="WP_154538997.1">
    <property type="nucleotide sequence ID" value="NZ_JAXDSU010000040.1"/>
</dbReference>
<dbReference type="PANTHER" id="PTHR37307">
    <property type="entry name" value="CELL DIVISION PROTEIN WHIA-RELATED"/>
    <property type="match status" value="1"/>
</dbReference>
<evidence type="ECO:0000256" key="3">
    <source>
        <dbReference type="ARBA" id="ARBA00023306"/>
    </source>
</evidence>
<evidence type="ECO:0000313" key="9">
    <source>
        <dbReference type="Proteomes" id="UP000441925"/>
    </source>
</evidence>
<keyword evidence="2 4" id="KW-0238">DNA-binding</keyword>
<keyword evidence="1 4" id="KW-0132">Cell division</keyword>
<evidence type="ECO:0000256" key="1">
    <source>
        <dbReference type="ARBA" id="ARBA00022618"/>
    </source>
</evidence>
<dbReference type="HAMAP" id="MF_01420">
    <property type="entry name" value="HTH_type_WhiA"/>
    <property type="match status" value="1"/>
</dbReference>
<dbReference type="EMBL" id="VULQ01000002">
    <property type="protein sequence ID" value="MSS77147.1"/>
    <property type="molecule type" value="Genomic_DNA"/>
</dbReference>
<dbReference type="Proteomes" id="UP000441925">
    <property type="component" value="Unassembled WGS sequence"/>
</dbReference>
<accession>A0A6N7VTJ7</accession>
<dbReference type="GO" id="GO:0051301">
    <property type="term" value="P:cell division"/>
    <property type="evidence" value="ECO:0007669"/>
    <property type="project" value="UniProtKB-UniRule"/>
</dbReference>
<dbReference type="Pfam" id="PF02650">
    <property type="entry name" value="HTH_WhiA"/>
    <property type="match status" value="1"/>
</dbReference>
<reference evidence="8 9" key="1">
    <citation type="submission" date="2019-08" db="EMBL/GenBank/DDBJ databases">
        <title>In-depth cultivation of the pig gut microbiome towards novel bacterial diversity and tailored functional studies.</title>
        <authorList>
            <person name="Wylensek D."/>
            <person name="Hitch T.C.A."/>
            <person name="Clavel T."/>
        </authorList>
    </citation>
    <scope>NUCLEOTIDE SEQUENCE [LARGE SCALE GENOMIC DNA]</scope>
    <source>
        <strain evidence="8 9">WCA-380-WT-2B</strain>
    </source>
</reference>
<proteinExistence type="inferred from homology"/>
<protein>
    <recommendedName>
        <fullName evidence="4">Probable cell division protein WhiA</fullName>
    </recommendedName>
</protein>
<evidence type="ECO:0000259" key="5">
    <source>
        <dbReference type="Pfam" id="PF02650"/>
    </source>
</evidence>
<dbReference type="Pfam" id="PF14527">
    <property type="entry name" value="LAGLIDADG_WhiA"/>
    <property type="match status" value="1"/>
</dbReference>
<evidence type="ECO:0000256" key="2">
    <source>
        <dbReference type="ARBA" id="ARBA00023125"/>
    </source>
</evidence>
<feature type="domain" description="Sporulation transcription regulator WhiA N-terminal" evidence="6">
    <location>
        <begin position="22"/>
        <end position="100"/>
    </location>
</feature>
<dbReference type="NCBIfam" id="TIGR00647">
    <property type="entry name" value="DNA_bind_WhiA"/>
    <property type="match status" value="1"/>
</dbReference>
<evidence type="ECO:0000259" key="7">
    <source>
        <dbReference type="Pfam" id="PF14527"/>
    </source>
</evidence>
<evidence type="ECO:0000313" key="8">
    <source>
        <dbReference type="EMBL" id="MSS77147.1"/>
    </source>
</evidence>
<sequence>MSFSKRCKKEILKKEPETSQIDVELLAYLYFSGSIRIRNNSYKILFKASENIEARYIYKIIKAKYDYSPAIEIQNKRKFSKDRSYVVIVEDSYIADLILDLADYYQIFDLEKFLKKIKTQKEKKIILKLAFLLKGSINDPYRGYNLEINLSDKNEVYLIEKLMKDFNIDAKINKRNDNYSVYIKDSDKISDFLAIIGANKSLFDLENVRVIKSIRNDINRQNNFDKANIDRTIKASFNQVEAINKLKRNKIFDNLSKELKELADLRVEYPYISIEELGKMANPPLSKAKVNYRLQKFIKLAESDNNDE</sequence>
<dbReference type="InterPro" id="IPR003802">
    <property type="entry name" value="Sporulation_regulator_WhiA"/>
</dbReference>
<feature type="domain" description="WhiA LAGLIDADG-like" evidence="7">
    <location>
        <begin position="127"/>
        <end position="215"/>
    </location>
</feature>
<comment type="similarity">
    <text evidence="4">Belongs to the WhiA family.</text>
</comment>
<gene>
    <name evidence="4 8" type="primary">whiA</name>
    <name evidence="8" type="ORF">FYJ26_01705</name>
</gene>
<comment type="function">
    <text evidence="4">Involved in cell division and chromosome segregation.</text>
</comment>
<evidence type="ECO:0000256" key="4">
    <source>
        <dbReference type="HAMAP-Rule" id="MF_01420"/>
    </source>
</evidence>
<name>A0A6N7VTJ7_9FIRM</name>
<evidence type="ECO:0000259" key="6">
    <source>
        <dbReference type="Pfam" id="PF10298"/>
    </source>
</evidence>
<comment type="caution">
    <text evidence="8">The sequence shown here is derived from an EMBL/GenBank/DDBJ whole genome shotgun (WGS) entry which is preliminary data.</text>
</comment>
<dbReference type="Gene3D" id="3.10.28.10">
    <property type="entry name" value="Homing endonucleases"/>
    <property type="match status" value="1"/>
</dbReference>
<feature type="domain" description="Sporulation regulator WhiA C-terminal" evidence="5">
    <location>
        <begin position="218"/>
        <end position="301"/>
    </location>
</feature>
<keyword evidence="3 4" id="KW-0131">Cell cycle</keyword>
<dbReference type="PANTHER" id="PTHR37307:SF1">
    <property type="entry name" value="CELL DIVISION PROTEIN WHIA-RELATED"/>
    <property type="match status" value="1"/>
</dbReference>
<dbReference type="SUPFAM" id="SSF55608">
    <property type="entry name" value="Homing endonucleases"/>
    <property type="match status" value="1"/>
</dbReference>
<dbReference type="InterPro" id="IPR023054">
    <property type="entry name" value="Sporulation_regulator_WhiA_C"/>
</dbReference>
<dbReference type="Pfam" id="PF10298">
    <property type="entry name" value="WhiA_N"/>
    <property type="match status" value="1"/>
</dbReference>
<dbReference type="AlphaFoldDB" id="A0A6N7VTJ7"/>
<keyword evidence="9" id="KW-1185">Reference proteome</keyword>
<dbReference type="GO" id="GO:0003677">
    <property type="term" value="F:DNA binding"/>
    <property type="evidence" value="ECO:0007669"/>
    <property type="project" value="UniProtKB-UniRule"/>
</dbReference>
<dbReference type="GO" id="GO:0043937">
    <property type="term" value="P:regulation of sporulation"/>
    <property type="evidence" value="ECO:0007669"/>
    <property type="project" value="InterPro"/>
</dbReference>
<dbReference type="InterPro" id="IPR039518">
    <property type="entry name" value="WhiA_LAGLIDADG_dom"/>
</dbReference>